<dbReference type="Proteomes" id="UP000249891">
    <property type="component" value="Unassembled WGS sequence"/>
</dbReference>
<dbReference type="EMBL" id="UARG01000017">
    <property type="protein sequence ID" value="SQA78964.1"/>
    <property type="molecule type" value="Genomic_DNA"/>
</dbReference>
<evidence type="ECO:0000259" key="1">
    <source>
        <dbReference type="PROSITE" id="PS51352"/>
    </source>
</evidence>
<proteinExistence type="predicted"/>
<dbReference type="InterPro" id="IPR012336">
    <property type="entry name" value="Thioredoxin-like_fold"/>
</dbReference>
<gene>
    <name evidence="2" type="ORF">NCTC11546_02216</name>
</gene>
<accession>A0A2X2RI57</accession>
<evidence type="ECO:0000313" key="2">
    <source>
        <dbReference type="EMBL" id="SQA78964.1"/>
    </source>
</evidence>
<dbReference type="InterPro" id="IPR036249">
    <property type="entry name" value="Thioredoxin-like_sf"/>
</dbReference>
<organism evidence="2 3">
    <name type="scientific">Capnocytophaga ochracea</name>
    <dbReference type="NCBI Taxonomy" id="1018"/>
    <lineage>
        <taxon>Bacteria</taxon>
        <taxon>Pseudomonadati</taxon>
        <taxon>Bacteroidota</taxon>
        <taxon>Flavobacteriia</taxon>
        <taxon>Flavobacteriales</taxon>
        <taxon>Flavobacteriaceae</taxon>
        <taxon>Capnocytophaga</taxon>
    </lineage>
</organism>
<dbReference type="Pfam" id="PF13905">
    <property type="entry name" value="Thioredoxin_8"/>
    <property type="match status" value="1"/>
</dbReference>
<dbReference type="InterPro" id="IPR013766">
    <property type="entry name" value="Thioredoxin_domain"/>
</dbReference>
<reference evidence="2 3" key="1">
    <citation type="submission" date="2018-06" db="EMBL/GenBank/DDBJ databases">
        <authorList>
            <consortium name="Pathogen Informatics"/>
            <person name="Doyle S."/>
        </authorList>
    </citation>
    <scope>NUCLEOTIDE SEQUENCE [LARGE SCALE GENOMIC DNA]</scope>
    <source>
        <strain evidence="2 3">NCTC11546</strain>
    </source>
</reference>
<sequence length="482" mass="56814">MLYFCPQIVECLLVMKMNRLILWVLFSTLIACKGKRNEPTIISGFFPNAKDSFVVLYSNDTPIDTAYLDKNKTFLFNLNITEGELFNFETDGKYQYVYVEPKDSVVVYANALSFEESISFSGKGSAINNFLLSQSKMSDAQEEVFRKFHSLPPMQYKNKSDSLYQERKREYDDFLKLNPQLTEKAKDLALVSATFPIYKEMEIYPFVYQNKNNISIVDLLPYNFYDYRKQINYNDSFLEYFRPYYRYMVMYVNNLAFTQYTYDTHTLVDVSRELGFHLQKIKIIDSLFTNGSLRDNLYRNAAYAYIFNIQEHTEYKDYFDKFAKYNKDNKYKAELDKVFRNVIALQAGRIPPDFDLINANGEPTKFSEIQQPEVTIYYFWSVNQKELSKLIFGRVSQLKKLFPNVKFVGIDIGQDKTQWRKQISNTDWTDQYHSINFIDLSQKFLINNINKSVIIDKNGRIISAFEDIFSPNLEKILLSKES</sequence>
<protein>
    <recommendedName>
        <fullName evidence="1">Thioredoxin domain-containing protein</fullName>
    </recommendedName>
</protein>
<dbReference type="AlphaFoldDB" id="A0A2X2RI57"/>
<feature type="domain" description="Thioredoxin" evidence="1">
    <location>
        <begin position="345"/>
        <end position="482"/>
    </location>
</feature>
<dbReference type="Gene3D" id="3.40.30.10">
    <property type="entry name" value="Glutaredoxin"/>
    <property type="match status" value="1"/>
</dbReference>
<dbReference type="PROSITE" id="PS51352">
    <property type="entry name" value="THIOREDOXIN_2"/>
    <property type="match status" value="1"/>
</dbReference>
<name>A0A2X2RI57_CAPOC</name>
<evidence type="ECO:0000313" key="3">
    <source>
        <dbReference type="Proteomes" id="UP000249891"/>
    </source>
</evidence>
<dbReference type="SUPFAM" id="SSF52833">
    <property type="entry name" value="Thioredoxin-like"/>
    <property type="match status" value="1"/>
</dbReference>